<dbReference type="PANTHER" id="PTHR23028">
    <property type="entry name" value="ACETYLTRANSFERASE"/>
    <property type="match status" value="1"/>
</dbReference>
<feature type="domain" description="Acyltransferase 3" evidence="2">
    <location>
        <begin position="13"/>
        <end position="333"/>
    </location>
</feature>
<feature type="transmembrane region" description="Helical" evidence="1">
    <location>
        <begin position="317"/>
        <end position="335"/>
    </location>
</feature>
<protein>
    <recommendedName>
        <fullName evidence="2">Acyltransferase 3 domain-containing protein</fullName>
    </recommendedName>
</protein>
<reference evidence="3 4" key="1">
    <citation type="submission" date="2011-08" db="EMBL/GenBank/DDBJ databases">
        <title>The Genome Sequence of Clostridium hathewayi WAL-18680.</title>
        <authorList>
            <consortium name="The Broad Institute Genome Sequencing Platform"/>
            <person name="Earl A."/>
            <person name="Ward D."/>
            <person name="Feldgarden M."/>
            <person name="Gevers D."/>
            <person name="Finegold S.M."/>
            <person name="Summanen P.H."/>
            <person name="Molitoris D.R."/>
            <person name="Song M."/>
            <person name="Daigneault M."/>
            <person name="Allen-Vercoe E."/>
            <person name="Young S.K."/>
            <person name="Zeng Q."/>
            <person name="Gargeya S."/>
            <person name="Fitzgerald M."/>
            <person name="Haas B."/>
            <person name="Abouelleil A."/>
            <person name="Alvarado L."/>
            <person name="Arachchi H.M."/>
            <person name="Berlin A."/>
            <person name="Brown A."/>
            <person name="Chapman S.B."/>
            <person name="Chen Z."/>
            <person name="Dunbar C."/>
            <person name="Freedman E."/>
            <person name="Gearin G."/>
            <person name="Gellesch M."/>
            <person name="Goldberg J."/>
            <person name="Griggs A."/>
            <person name="Gujja S."/>
            <person name="Heiman D."/>
            <person name="Howarth C."/>
            <person name="Larson L."/>
            <person name="Lui A."/>
            <person name="MacDonald P.J.P."/>
            <person name="Montmayeur A."/>
            <person name="Murphy C."/>
            <person name="Neiman D."/>
            <person name="Pearson M."/>
            <person name="Priest M."/>
            <person name="Roberts A."/>
            <person name="Saif S."/>
            <person name="Shea T."/>
            <person name="Shenoy N."/>
            <person name="Sisk P."/>
            <person name="Stolte C."/>
            <person name="Sykes S."/>
            <person name="Wortman J."/>
            <person name="Nusbaum C."/>
            <person name="Birren B."/>
        </authorList>
    </citation>
    <scope>NUCLEOTIDE SEQUENCE [LARGE SCALE GENOMIC DNA]</scope>
    <source>
        <strain evidence="3 4">WAL-18680</strain>
    </source>
</reference>
<dbReference type="Proteomes" id="UP000005384">
    <property type="component" value="Unassembled WGS sequence"/>
</dbReference>
<feature type="transmembrane region" description="Helical" evidence="1">
    <location>
        <begin position="127"/>
        <end position="149"/>
    </location>
</feature>
<keyword evidence="1" id="KW-0812">Transmembrane</keyword>
<dbReference type="RefSeq" id="WP_006778718.1">
    <property type="nucleotide sequence ID" value="NZ_CP040506.1"/>
</dbReference>
<sequence length="353" mass="40834">MEKVDKPLNEIIQIYRIIATIIVCYLHFQIAFCMKPIRGGQGYIMVDFFAILSGFLIAKHYHSAPKKHYLLKRFLNLYFIYIIPIIILAVFNCVIGNRSIKRSIIYFMSHILEFCMGDWIIPNNPNSIVPVLWYIPALFFSTFIIWNILSLYHEAFERIFSVIIALIIYNYFYVAKGHVDAWPLNSEFYLNDGLLRVIAGTFLGVFCHFIVERLLLLSCNMTQKKLIGLCSCLSQFILFILIITDKWGLIMGDFSGGNDFVYIFLLAVNISIAFWSELYIGKNKLIDFLSKICYPAYTLHFVICTIMNYFSDGSLKIFSLGIIFITILLISSFFLEKAAVNLTKNSMRILNNL</sequence>
<feature type="transmembrane region" description="Helical" evidence="1">
    <location>
        <begin position="292"/>
        <end position="311"/>
    </location>
</feature>
<keyword evidence="1" id="KW-1133">Transmembrane helix</keyword>
<comment type="caution">
    <text evidence="3">The sequence shown here is derived from an EMBL/GenBank/DDBJ whole genome shotgun (WGS) entry which is preliminary data.</text>
</comment>
<accession>G5IB55</accession>
<feature type="transmembrane region" description="Helical" evidence="1">
    <location>
        <begin position="40"/>
        <end position="58"/>
    </location>
</feature>
<feature type="transmembrane region" description="Helical" evidence="1">
    <location>
        <begin position="194"/>
        <end position="214"/>
    </location>
</feature>
<feature type="transmembrane region" description="Helical" evidence="1">
    <location>
        <begin position="104"/>
        <end position="121"/>
    </location>
</feature>
<dbReference type="HOGENOM" id="CLU_005679_2_1_9"/>
<keyword evidence="1" id="KW-0472">Membrane</keyword>
<evidence type="ECO:0000259" key="2">
    <source>
        <dbReference type="Pfam" id="PF01757"/>
    </source>
</evidence>
<feature type="transmembrane region" description="Helical" evidence="1">
    <location>
        <begin position="156"/>
        <end position="174"/>
    </location>
</feature>
<feature type="transmembrane region" description="Helical" evidence="1">
    <location>
        <begin position="260"/>
        <end position="280"/>
    </location>
</feature>
<feature type="transmembrane region" description="Helical" evidence="1">
    <location>
        <begin position="78"/>
        <end position="97"/>
    </location>
</feature>
<dbReference type="Pfam" id="PF01757">
    <property type="entry name" value="Acyl_transf_3"/>
    <property type="match status" value="1"/>
</dbReference>
<organism evidence="3 4">
    <name type="scientific">Hungatella hathewayi WAL-18680</name>
    <dbReference type="NCBI Taxonomy" id="742737"/>
    <lineage>
        <taxon>Bacteria</taxon>
        <taxon>Bacillati</taxon>
        <taxon>Bacillota</taxon>
        <taxon>Clostridia</taxon>
        <taxon>Lachnospirales</taxon>
        <taxon>Lachnospiraceae</taxon>
        <taxon>Hungatella</taxon>
    </lineage>
</organism>
<proteinExistence type="predicted"/>
<dbReference type="PATRIC" id="fig|742737.3.peg.730"/>
<keyword evidence="4" id="KW-1185">Reference proteome</keyword>
<feature type="transmembrane region" description="Helical" evidence="1">
    <location>
        <begin position="226"/>
        <end position="244"/>
    </location>
</feature>
<dbReference type="PANTHER" id="PTHR23028:SF134">
    <property type="entry name" value="PUTATIVE (AFU_ORTHOLOGUE AFUA_4G08520)-RELATED"/>
    <property type="match status" value="1"/>
</dbReference>
<gene>
    <name evidence="3" type="ORF">HMPREF9473_00732</name>
</gene>
<evidence type="ECO:0000313" key="3">
    <source>
        <dbReference type="EMBL" id="EHI61370.1"/>
    </source>
</evidence>
<dbReference type="InterPro" id="IPR002656">
    <property type="entry name" value="Acyl_transf_3_dom"/>
</dbReference>
<dbReference type="OrthoDB" id="9767863at2"/>
<dbReference type="AlphaFoldDB" id="G5IB55"/>
<dbReference type="GO" id="GO:0016747">
    <property type="term" value="F:acyltransferase activity, transferring groups other than amino-acyl groups"/>
    <property type="evidence" value="ECO:0007669"/>
    <property type="project" value="InterPro"/>
</dbReference>
<name>G5IB55_9FIRM</name>
<dbReference type="InterPro" id="IPR050879">
    <property type="entry name" value="Acyltransferase_3"/>
</dbReference>
<feature type="transmembrane region" description="Helical" evidence="1">
    <location>
        <begin position="12"/>
        <end position="28"/>
    </location>
</feature>
<dbReference type="EMBL" id="ADLN01000005">
    <property type="protein sequence ID" value="EHI61370.1"/>
    <property type="molecule type" value="Genomic_DNA"/>
</dbReference>
<evidence type="ECO:0000256" key="1">
    <source>
        <dbReference type="SAM" id="Phobius"/>
    </source>
</evidence>
<evidence type="ECO:0000313" key="4">
    <source>
        <dbReference type="Proteomes" id="UP000005384"/>
    </source>
</evidence>